<dbReference type="SUPFAM" id="SSF56219">
    <property type="entry name" value="DNase I-like"/>
    <property type="match status" value="1"/>
</dbReference>
<dbReference type="EMBL" id="JABSTR010000009">
    <property type="protein sequence ID" value="KAH9379128.1"/>
    <property type="molecule type" value="Genomic_DNA"/>
</dbReference>
<sequence>MTETKTGEYEMLFVELNTKVSVGVIYRPPTPRMQAFLLKLENTLQRFSVSNKKAILCGDFNINIADSSGTEYLNLIASYGFHSHIVDPTRVTQTSSSTIDHILSNFDTETNRSRSYSRKTSRTTFQSILSLLTLSHCPIDPVHIICHE</sequence>
<evidence type="ECO:0000259" key="1">
    <source>
        <dbReference type="Pfam" id="PF03372"/>
    </source>
</evidence>
<dbReference type="VEuPathDB" id="VectorBase:HLOH_059106"/>
<feature type="domain" description="Endonuclease/exonuclease/phosphatase" evidence="1">
    <location>
        <begin position="22"/>
        <end position="105"/>
    </location>
</feature>
<evidence type="ECO:0000313" key="3">
    <source>
        <dbReference type="Proteomes" id="UP000821853"/>
    </source>
</evidence>
<dbReference type="PANTHER" id="PTHR33776:SF4">
    <property type="entry name" value="ENDONUCLEASE_EXONUCLEASE_PHOSPHATASE DOMAIN-CONTAINING PROTEIN"/>
    <property type="match status" value="1"/>
</dbReference>
<dbReference type="InterPro" id="IPR005135">
    <property type="entry name" value="Endo/exonuclease/phosphatase"/>
</dbReference>
<dbReference type="GO" id="GO:0003824">
    <property type="term" value="F:catalytic activity"/>
    <property type="evidence" value="ECO:0007669"/>
    <property type="project" value="InterPro"/>
</dbReference>
<dbReference type="Pfam" id="PF03372">
    <property type="entry name" value="Exo_endo_phos"/>
    <property type="match status" value="1"/>
</dbReference>
<protein>
    <recommendedName>
        <fullName evidence="1">Endonuclease/exonuclease/phosphatase domain-containing protein</fullName>
    </recommendedName>
</protein>
<dbReference type="OrthoDB" id="6781885at2759"/>
<dbReference type="Gene3D" id="3.60.10.10">
    <property type="entry name" value="Endonuclease/exonuclease/phosphatase"/>
    <property type="match status" value="1"/>
</dbReference>
<dbReference type="PANTHER" id="PTHR33776">
    <property type="entry name" value="ENDO/EXONUCLEASE/PHOSPHATASE DOMAIN-CONTAINING PROTEIN"/>
    <property type="match status" value="1"/>
</dbReference>
<gene>
    <name evidence="2" type="ORF">HPB48_021199</name>
</gene>
<dbReference type="InterPro" id="IPR036691">
    <property type="entry name" value="Endo/exonu/phosph_ase_sf"/>
</dbReference>
<proteinExistence type="predicted"/>
<dbReference type="AlphaFoldDB" id="A0A9J6GWS5"/>
<accession>A0A9J6GWS5</accession>
<organism evidence="2 3">
    <name type="scientific">Haemaphysalis longicornis</name>
    <name type="common">Bush tick</name>
    <dbReference type="NCBI Taxonomy" id="44386"/>
    <lineage>
        <taxon>Eukaryota</taxon>
        <taxon>Metazoa</taxon>
        <taxon>Ecdysozoa</taxon>
        <taxon>Arthropoda</taxon>
        <taxon>Chelicerata</taxon>
        <taxon>Arachnida</taxon>
        <taxon>Acari</taxon>
        <taxon>Parasitiformes</taxon>
        <taxon>Ixodida</taxon>
        <taxon>Ixodoidea</taxon>
        <taxon>Ixodidae</taxon>
        <taxon>Haemaphysalinae</taxon>
        <taxon>Haemaphysalis</taxon>
    </lineage>
</organism>
<evidence type="ECO:0000313" key="2">
    <source>
        <dbReference type="EMBL" id="KAH9379128.1"/>
    </source>
</evidence>
<keyword evidence="3" id="KW-1185">Reference proteome</keyword>
<comment type="caution">
    <text evidence="2">The sequence shown here is derived from an EMBL/GenBank/DDBJ whole genome shotgun (WGS) entry which is preliminary data.</text>
</comment>
<dbReference type="Proteomes" id="UP000821853">
    <property type="component" value="Unassembled WGS sequence"/>
</dbReference>
<name>A0A9J6GWS5_HAELO</name>
<reference evidence="2 3" key="1">
    <citation type="journal article" date="2020" name="Cell">
        <title>Large-Scale Comparative Analyses of Tick Genomes Elucidate Their Genetic Diversity and Vector Capacities.</title>
        <authorList>
            <consortium name="Tick Genome and Microbiome Consortium (TIGMIC)"/>
            <person name="Jia N."/>
            <person name="Wang J."/>
            <person name="Shi W."/>
            <person name="Du L."/>
            <person name="Sun Y."/>
            <person name="Zhan W."/>
            <person name="Jiang J.F."/>
            <person name="Wang Q."/>
            <person name="Zhang B."/>
            <person name="Ji P."/>
            <person name="Bell-Sakyi L."/>
            <person name="Cui X.M."/>
            <person name="Yuan T.T."/>
            <person name="Jiang B.G."/>
            <person name="Yang W.F."/>
            <person name="Lam T.T."/>
            <person name="Chang Q.C."/>
            <person name="Ding S.J."/>
            <person name="Wang X.J."/>
            <person name="Zhu J.G."/>
            <person name="Ruan X.D."/>
            <person name="Zhao L."/>
            <person name="Wei J.T."/>
            <person name="Ye R.Z."/>
            <person name="Que T.C."/>
            <person name="Du C.H."/>
            <person name="Zhou Y.H."/>
            <person name="Cheng J.X."/>
            <person name="Dai P.F."/>
            <person name="Guo W.B."/>
            <person name="Han X.H."/>
            <person name="Huang E.J."/>
            <person name="Li L.F."/>
            <person name="Wei W."/>
            <person name="Gao Y.C."/>
            <person name="Liu J.Z."/>
            <person name="Shao H.Z."/>
            <person name="Wang X."/>
            <person name="Wang C.C."/>
            <person name="Yang T.C."/>
            <person name="Huo Q.B."/>
            <person name="Li W."/>
            <person name="Chen H.Y."/>
            <person name="Chen S.E."/>
            <person name="Zhou L.G."/>
            <person name="Ni X.B."/>
            <person name="Tian J.H."/>
            <person name="Sheng Y."/>
            <person name="Liu T."/>
            <person name="Pan Y.S."/>
            <person name="Xia L.Y."/>
            <person name="Li J."/>
            <person name="Zhao F."/>
            <person name="Cao W.C."/>
        </authorList>
    </citation>
    <scope>NUCLEOTIDE SEQUENCE [LARGE SCALE GENOMIC DNA]</scope>
    <source>
        <strain evidence="2">HaeL-2018</strain>
    </source>
</reference>